<feature type="compositionally biased region" description="Acidic residues" evidence="1">
    <location>
        <begin position="145"/>
        <end position="171"/>
    </location>
</feature>
<evidence type="ECO:0000313" key="2">
    <source>
        <dbReference type="EMBL" id="KAL2063998.1"/>
    </source>
</evidence>
<protein>
    <submittedName>
        <fullName evidence="2">Uncharacterized protein</fullName>
    </submittedName>
</protein>
<feature type="compositionally biased region" description="Basic and acidic residues" evidence="1">
    <location>
        <begin position="422"/>
        <end position="431"/>
    </location>
</feature>
<organism evidence="2 3">
    <name type="scientific">Oculimacula yallundae</name>
    <dbReference type="NCBI Taxonomy" id="86028"/>
    <lineage>
        <taxon>Eukaryota</taxon>
        <taxon>Fungi</taxon>
        <taxon>Dikarya</taxon>
        <taxon>Ascomycota</taxon>
        <taxon>Pezizomycotina</taxon>
        <taxon>Leotiomycetes</taxon>
        <taxon>Helotiales</taxon>
        <taxon>Ploettnerulaceae</taxon>
        <taxon>Oculimacula</taxon>
    </lineage>
</organism>
<gene>
    <name evidence="2" type="ORF">VTL71DRAFT_4492</name>
</gene>
<feature type="region of interest" description="Disordered" evidence="1">
    <location>
        <begin position="336"/>
        <end position="358"/>
    </location>
</feature>
<evidence type="ECO:0000313" key="3">
    <source>
        <dbReference type="Proteomes" id="UP001595075"/>
    </source>
</evidence>
<accession>A0ABR4C4J0</accession>
<feature type="compositionally biased region" description="Basic and acidic residues" evidence="1">
    <location>
        <begin position="212"/>
        <end position="221"/>
    </location>
</feature>
<proteinExistence type="predicted"/>
<comment type="caution">
    <text evidence="2">The sequence shown here is derived from an EMBL/GenBank/DDBJ whole genome shotgun (WGS) entry which is preliminary data.</text>
</comment>
<dbReference type="Proteomes" id="UP001595075">
    <property type="component" value="Unassembled WGS sequence"/>
</dbReference>
<reference evidence="2 3" key="1">
    <citation type="journal article" date="2024" name="Commun. Biol.">
        <title>Comparative genomic analysis of thermophilic fungi reveals convergent evolutionary adaptations and gene losses.</title>
        <authorList>
            <person name="Steindorff A.S."/>
            <person name="Aguilar-Pontes M.V."/>
            <person name="Robinson A.J."/>
            <person name="Andreopoulos B."/>
            <person name="LaButti K."/>
            <person name="Kuo A."/>
            <person name="Mondo S."/>
            <person name="Riley R."/>
            <person name="Otillar R."/>
            <person name="Haridas S."/>
            <person name="Lipzen A."/>
            <person name="Grimwood J."/>
            <person name="Schmutz J."/>
            <person name="Clum A."/>
            <person name="Reid I.D."/>
            <person name="Moisan M.C."/>
            <person name="Butler G."/>
            <person name="Nguyen T.T.M."/>
            <person name="Dewar K."/>
            <person name="Conant G."/>
            <person name="Drula E."/>
            <person name="Henrissat B."/>
            <person name="Hansel C."/>
            <person name="Singer S."/>
            <person name="Hutchinson M.I."/>
            <person name="de Vries R.P."/>
            <person name="Natvig D.O."/>
            <person name="Powell A.J."/>
            <person name="Tsang A."/>
            <person name="Grigoriev I.V."/>
        </authorList>
    </citation>
    <scope>NUCLEOTIDE SEQUENCE [LARGE SCALE GENOMIC DNA]</scope>
    <source>
        <strain evidence="2 3">CBS 494.80</strain>
    </source>
</reference>
<feature type="compositionally biased region" description="Acidic residues" evidence="1">
    <location>
        <begin position="392"/>
        <end position="409"/>
    </location>
</feature>
<feature type="region of interest" description="Disordered" evidence="1">
    <location>
        <begin position="99"/>
        <end position="221"/>
    </location>
</feature>
<evidence type="ECO:0000256" key="1">
    <source>
        <dbReference type="SAM" id="MobiDB-lite"/>
    </source>
</evidence>
<feature type="compositionally biased region" description="Basic and acidic residues" evidence="1">
    <location>
        <begin position="478"/>
        <end position="491"/>
    </location>
</feature>
<keyword evidence="3" id="KW-1185">Reference proteome</keyword>
<name>A0ABR4C4J0_9HELO</name>
<sequence>MAPTFTGMFGRFDLENPGFLRVLVDILKQLLRGHRQLGTGHLTVLNIAQYNDLLAVLSERDRSPALRDLIDTFVTPGLTDDFLLVVAGLLGDHVPAFAAASPAPKDKTKSSRGTKRTYVQVKANAAAASAERKKRSSARATVEDTSSDSEDSDGAEIMDSEVEEDDDEEEASLQSPAKKRTRSRAGKSTEAKAVPRLQKRDQGSFAVPGQTFDRESAKAGQRDPSKYTIIIEYQKKDKKGKIVPATTIKYEYLKLNPEPIWDSSETLKHFNQWRLQVFKRGLGKLSDRKERHPWLKSEQDLILDLVRQQLERKSKVKWRRLANSYNNSLRGKVQAKGEKLLSKASKSQATKEARVAPWRTSGSIKAMAAKWTEYKELQAQADKKQQAANQTEEVDDSDSEDDDLDEDTSQETKAAAEESSDEERGKSKADLSEEDDSTSEDQGRPISKPTMVPSKRNADGTKAKKVPSPTADVVVESAKVDDSTSEDEGRPAQRPRNF</sequence>
<dbReference type="EMBL" id="JAZHXI010000014">
    <property type="protein sequence ID" value="KAL2063998.1"/>
    <property type="molecule type" value="Genomic_DNA"/>
</dbReference>
<feature type="region of interest" description="Disordered" evidence="1">
    <location>
        <begin position="380"/>
        <end position="498"/>
    </location>
</feature>